<feature type="region of interest" description="Disordered" evidence="6">
    <location>
        <begin position="212"/>
        <end position="244"/>
    </location>
</feature>
<dbReference type="SUPFAM" id="SSF101941">
    <property type="entry name" value="NAC domain"/>
    <property type="match status" value="1"/>
</dbReference>
<evidence type="ECO:0000313" key="8">
    <source>
        <dbReference type="EMBL" id="KAB2607204.1"/>
    </source>
</evidence>
<dbReference type="Pfam" id="PF02365">
    <property type="entry name" value="NAM"/>
    <property type="match status" value="1"/>
</dbReference>
<dbReference type="Gene3D" id="2.170.150.80">
    <property type="entry name" value="NAC domain"/>
    <property type="match status" value="1"/>
</dbReference>
<dbReference type="Proteomes" id="UP000327157">
    <property type="component" value="Chromosome 11"/>
</dbReference>
<feature type="compositionally biased region" description="Polar residues" evidence="6">
    <location>
        <begin position="215"/>
        <end position="227"/>
    </location>
</feature>
<dbReference type="GO" id="GO:0005634">
    <property type="term" value="C:nucleus"/>
    <property type="evidence" value="ECO:0007669"/>
    <property type="project" value="UniProtKB-SubCell"/>
</dbReference>
<keyword evidence="9" id="KW-1185">Reference proteome</keyword>
<evidence type="ECO:0000256" key="6">
    <source>
        <dbReference type="SAM" id="MobiDB-lite"/>
    </source>
</evidence>
<dbReference type="InterPro" id="IPR003441">
    <property type="entry name" value="NAC-dom"/>
</dbReference>
<dbReference type="OrthoDB" id="774757at2759"/>
<evidence type="ECO:0000256" key="1">
    <source>
        <dbReference type="ARBA" id="ARBA00004123"/>
    </source>
</evidence>
<dbReference type="GO" id="GO:0003677">
    <property type="term" value="F:DNA binding"/>
    <property type="evidence" value="ECO:0007669"/>
    <property type="project" value="UniProtKB-KW"/>
</dbReference>
<dbReference type="EMBL" id="SMOL01000559">
    <property type="protein sequence ID" value="KAB2607204.1"/>
    <property type="molecule type" value="Genomic_DNA"/>
</dbReference>
<reference evidence="9" key="2">
    <citation type="submission" date="2019-10" db="EMBL/GenBank/DDBJ databases">
        <title>A de novo genome assembly of a pear dwarfing rootstock.</title>
        <authorList>
            <person name="Wang F."/>
            <person name="Wang J."/>
            <person name="Li S."/>
            <person name="Zhang Y."/>
            <person name="Fang M."/>
            <person name="Ma L."/>
            <person name="Zhao Y."/>
            <person name="Jiang S."/>
        </authorList>
    </citation>
    <scope>NUCLEOTIDE SEQUENCE [LARGE SCALE GENOMIC DNA]</scope>
</reference>
<keyword evidence="5" id="KW-0539">Nucleus</keyword>
<evidence type="ECO:0000256" key="4">
    <source>
        <dbReference type="ARBA" id="ARBA00023163"/>
    </source>
</evidence>
<dbReference type="AlphaFoldDB" id="A0A5N5G995"/>
<evidence type="ECO:0000313" key="9">
    <source>
        <dbReference type="Proteomes" id="UP000327157"/>
    </source>
</evidence>
<accession>A0A5N5G995</accession>
<keyword evidence="4" id="KW-0804">Transcription</keyword>
<keyword evidence="3" id="KW-0238">DNA-binding</keyword>
<dbReference type="GO" id="GO:0006355">
    <property type="term" value="P:regulation of DNA-templated transcription"/>
    <property type="evidence" value="ECO:0007669"/>
    <property type="project" value="InterPro"/>
</dbReference>
<evidence type="ECO:0000256" key="2">
    <source>
        <dbReference type="ARBA" id="ARBA00023015"/>
    </source>
</evidence>
<comment type="subcellular location">
    <subcellularLocation>
        <location evidence="1">Nucleus</location>
    </subcellularLocation>
</comment>
<feature type="domain" description="NAC" evidence="7">
    <location>
        <begin position="8"/>
        <end position="177"/>
    </location>
</feature>
<reference evidence="8 9" key="1">
    <citation type="submission" date="2019-09" db="EMBL/GenBank/DDBJ databases">
        <authorList>
            <person name="Ou C."/>
        </authorList>
    </citation>
    <scope>NUCLEOTIDE SEQUENCE [LARGE SCALE GENOMIC DNA]</scope>
    <source>
        <strain evidence="8">S2</strain>
        <tissue evidence="8">Leaf</tissue>
    </source>
</reference>
<evidence type="ECO:0000259" key="7">
    <source>
        <dbReference type="PROSITE" id="PS51005"/>
    </source>
</evidence>
<sequence length="340" mass="38573">MEINHSLVPSCFRFKPTDQELISRFLRYFLVETPRLLPPPPHHTFMHKCNLFGNHSEPSEIWEAFGGGALQLTAADQPALYFFSELTKKTPKGSNIVRKMGRNGGKWDGKAVPAWVEGTDGTSTCIGLKRTFCYKNVCSEDHGAWLLDEYSLFAAPRKRKSHTSYDFDYVLCRLRKTSDINKRKCPTSSSSEDDQPTYLFLHALKKNSINKRKFPTSSSSEDQMTTSNKRKKKMQADEEIESDDDQELLLPADSGIAAVGGVEENDWDPSLLEKYLLETHEEEPLNPSFYNEWIAADGEGVQEAYHPNASEKVLDQSFYGSSYLDSCFLEDQFVPPINIV</sequence>
<protein>
    <submittedName>
        <fullName evidence="8">NAC domain-containing protein 102-like</fullName>
    </submittedName>
</protein>
<dbReference type="InterPro" id="IPR036093">
    <property type="entry name" value="NAC_dom_sf"/>
</dbReference>
<organism evidence="8 9">
    <name type="scientific">Pyrus ussuriensis x Pyrus communis</name>
    <dbReference type="NCBI Taxonomy" id="2448454"/>
    <lineage>
        <taxon>Eukaryota</taxon>
        <taxon>Viridiplantae</taxon>
        <taxon>Streptophyta</taxon>
        <taxon>Embryophyta</taxon>
        <taxon>Tracheophyta</taxon>
        <taxon>Spermatophyta</taxon>
        <taxon>Magnoliopsida</taxon>
        <taxon>eudicotyledons</taxon>
        <taxon>Gunneridae</taxon>
        <taxon>Pentapetalae</taxon>
        <taxon>rosids</taxon>
        <taxon>fabids</taxon>
        <taxon>Rosales</taxon>
        <taxon>Rosaceae</taxon>
        <taxon>Amygdaloideae</taxon>
        <taxon>Maleae</taxon>
        <taxon>Pyrus</taxon>
    </lineage>
</organism>
<evidence type="ECO:0000256" key="3">
    <source>
        <dbReference type="ARBA" id="ARBA00023125"/>
    </source>
</evidence>
<dbReference type="PANTHER" id="PTHR31989">
    <property type="entry name" value="NAC DOMAIN-CONTAINING PROTEIN 82-RELATED"/>
    <property type="match status" value="1"/>
</dbReference>
<reference evidence="8 9" key="3">
    <citation type="submission" date="2019-11" db="EMBL/GenBank/DDBJ databases">
        <title>A de novo genome assembly of a pear dwarfing rootstock.</title>
        <authorList>
            <person name="Wang F."/>
            <person name="Wang J."/>
            <person name="Li S."/>
            <person name="Zhang Y."/>
            <person name="Fang M."/>
            <person name="Ma L."/>
            <person name="Zhao Y."/>
            <person name="Jiang S."/>
        </authorList>
    </citation>
    <scope>NUCLEOTIDE SEQUENCE [LARGE SCALE GENOMIC DNA]</scope>
    <source>
        <strain evidence="8">S2</strain>
        <tissue evidence="8">Leaf</tissue>
    </source>
</reference>
<name>A0A5N5G995_9ROSA</name>
<comment type="caution">
    <text evidence="8">The sequence shown here is derived from an EMBL/GenBank/DDBJ whole genome shotgun (WGS) entry which is preliminary data.</text>
</comment>
<keyword evidence="2" id="KW-0805">Transcription regulation</keyword>
<gene>
    <name evidence="8" type="ORF">D8674_006921</name>
</gene>
<evidence type="ECO:0000256" key="5">
    <source>
        <dbReference type="ARBA" id="ARBA00023242"/>
    </source>
</evidence>
<dbReference type="PROSITE" id="PS51005">
    <property type="entry name" value="NAC"/>
    <property type="match status" value="1"/>
</dbReference>
<proteinExistence type="predicted"/>